<sequence>MRLLISPNPIKTSLVNLISTIPFPYSLRSCRLDSARRSSIPMAIAPKSAMASVDTETGLAKRFWIKFRRESIFSMYTPFVVCLASGDLKIESFRHYIAQDVHFLRAFAQAYELAEECADDDDAKLGISELRKAALEELKMHNSLVKEWGLDLAKEISINPATVKYTDFLLATASGKVEGVKGPGKLATPFEKTKIAAYTLGAMAPCMRLYAFLGKQFLGLLDPKDGTHPYQKWIENYSSEGFQASALQTEDLLDKLSVSLTGEELDVIEKLYHQAMKLEIDFFSAQPLFQPTIVPLTKGHNTAEDRLVIFSDFDLTCTVVDSSAILAEIAILTAAKSEQNQPEDQIVRMSSADLRNTWGFLSKQYTEDYEQCIESILPSERLEVLDFSKLSVALEQLSEFEKKANDRVIESGVLKGLNLEDIKRAGEHMIFQDGCPNFFQRIVKNENLNANVHVLSYCWCGDLIRSAFLSAGLTELNVHANEFTFEESTATGEIVKKVESPTDKVRAFRNILKNCNDDRKNLTIYIGDSVGDLLCMLEADIGIVIGSSSSLRRVGTQFGISFVPLFPGLVKKQKEYIGNNWKPLPGVLYTVDSWAEVHAFILGC</sequence>
<keyword evidence="2" id="KW-1185">Reference proteome</keyword>
<evidence type="ECO:0000313" key="1">
    <source>
        <dbReference type="EMBL" id="KAI4301950.1"/>
    </source>
</evidence>
<proteinExistence type="predicted"/>
<gene>
    <name evidence="1" type="ORF">L6164_035181</name>
</gene>
<organism evidence="1 2">
    <name type="scientific">Bauhinia variegata</name>
    <name type="common">Purple orchid tree</name>
    <name type="synonym">Phanera variegata</name>
    <dbReference type="NCBI Taxonomy" id="167791"/>
    <lineage>
        <taxon>Eukaryota</taxon>
        <taxon>Viridiplantae</taxon>
        <taxon>Streptophyta</taxon>
        <taxon>Embryophyta</taxon>
        <taxon>Tracheophyta</taxon>
        <taxon>Spermatophyta</taxon>
        <taxon>Magnoliopsida</taxon>
        <taxon>eudicotyledons</taxon>
        <taxon>Gunneridae</taxon>
        <taxon>Pentapetalae</taxon>
        <taxon>rosids</taxon>
        <taxon>fabids</taxon>
        <taxon>Fabales</taxon>
        <taxon>Fabaceae</taxon>
        <taxon>Cercidoideae</taxon>
        <taxon>Cercideae</taxon>
        <taxon>Bauhiniinae</taxon>
        <taxon>Bauhinia</taxon>
    </lineage>
</organism>
<dbReference type="EMBL" id="CM039438">
    <property type="protein sequence ID" value="KAI4301950.1"/>
    <property type="molecule type" value="Genomic_DNA"/>
</dbReference>
<accession>A0ACB9KXD0</accession>
<dbReference type="Proteomes" id="UP000828941">
    <property type="component" value="Chromosome 13"/>
</dbReference>
<protein>
    <submittedName>
        <fullName evidence="1">Uncharacterized protein</fullName>
    </submittedName>
</protein>
<name>A0ACB9KXD0_BAUVA</name>
<reference evidence="1 2" key="1">
    <citation type="journal article" date="2022" name="DNA Res.">
        <title>Chromosomal-level genome assembly of the orchid tree Bauhinia variegata (Leguminosae; Cercidoideae) supports the allotetraploid origin hypothesis of Bauhinia.</title>
        <authorList>
            <person name="Zhong Y."/>
            <person name="Chen Y."/>
            <person name="Zheng D."/>
            <person name="Pang J."/>
            <person name="Liu Y."/>
            <person name="Luo S."/>
            <person name="Meng S."/>
            <person name="Qian L."/>
            <person name="Wei D."/>
            <person name="Dai S."/>
            <person name="Zhou R."/>
        </authorList>
    </citation>
    <scope>NUCLEOTIDE SEQUENCE [LARGE SCALE GENOMIC DNA]</scope>
    <source>
        <strain evidence="1">BV-YZ2020</strain>
    </source>
</reference>
<comment type="caution">
    <text evidence="1">The sequence shown here is derived from an EMBL/GenBank/DDBJ whole genome shotgun (WGS) entry which is preliminary data.</text>
</comment>
<evidence type="ECO:0000313" key="2">
    <source>
        <dbReference type="Proteomes" id="UP000828941"/>
    </source>
</evidence>